<accession>A0A7X0AWY7</accession>
<dbReference type="RefSeq" id="WP_211106089.1">
    <property type="nucleotide sequence ID" value="NZ_JACIIZ010000002.1"/>
</dbReference>
<keyword evidence="3" id="KW-1185">Reference proteome</keyword>
<dbReference type="Proteomes" id="UP000539175">
    <property type="component" value="Unassembled WGS sequence"/>
</dbReference>
<comment type="caution">
    <text evidence="2">The sequence shown here is derived from an EMBL/GenBank/DDBJ whole genome shotgun (WGS) entry which is preliminary data.</text>
</comment>
<feature type="transmembrane region" description="Helical" evidence="1">
    <location>
        <begin position="258"/>
        <end position="276"/>
    </location>
</feature>
<reference evidence="2 3" key="1">
    <citation type="submission" date="2020-08" db="EMBL/GenBank/DDBJ databases">
        <title>Genomic Encyclopedia of Type Strains, Phase IV (KMG-IV): sequencing the most valuable type-strain genomes for metagenomic binning, comparative biology and taxonomic classification.</title>
        <authorList>
            <person name="Goeker M."/>
        </authorList>
    </citation>
    <scope>NUCLEOTIDE SEQUENCE [LARGE SCALE GENOMIC DNA]</scope>
    <source>
        <strain evidence="2 3">DSM 22198</strain>
    </source>
</reference>
<protein>
    <submittedName>
        <fullName evidence="2">Cell division protein FtsW (Lipid II flippase)</fullName>
    </submittedName>
</protein>
<dbReference type="AlphaFoldDB" id="A0A7X0AWY7"/>
<feature type="transmembrane region" description="Helical" evidence="1">
    <location>
        <begin position="130"/>
        <end position="157"/>
    </location>
</feature>
<keyword evidence="1" id="KW-1133">Transmembrane helix</keyword>
<feature type="transmembrane region" description="Helical" evidence="1">
    <location>
        <begin position="12"/>
        <end position="32"/>
    </location>
</feature>
<feature type="transmembrane region" description="Helical" evidence="1">
    <location>
        <begin position="235"/>
        <end position="252"/>
    </location>
</feature>
<keyword evidence="1" id="KW-0472">Membrane</keyword>
<feature type="transmembrane region" description="Helical" evidence="1">
    <location>
        <begin position="39"/>
        <end position="61"/>
    </location>
</feature>
<name>A0A7X0AWY7_9PROT</name>
<proteinExistence type="predicted"/>
<evidence type="ECO:0000256" key="1">
    <source>
        <dbReference type="SAM" id="Phobius"/>
    </source>
</evidence>
<sequence length="311" mass="32534">MPLRHDGTSHPRSIGIVCAVGAALLGLVYLTMAGAPMRYLGVNAGALLIGLAMLAMVGGTPWRDRRWSGVMTLAMAILLLGTALFGDKDQDAARWVRLGPLFIQPSLVLLPVMIVRFAQSPNGRSTLGMVIAAVALALQPDRAMAGMLATGLAVLVMMRPDAPFVTPAFASGVASFAVTLIRTDTLRPTPYVEKVFYSAFDVHIVAGLLVMTGAALLLVPAIVGKLCDADHQETYLVFGAVWFTAILSAALGNYPTPIVGYGGSAVIGYVLSLTMLPKTARPRVGAEAVPHDGTKGGSAVYRCPSAVAYLA</sequence>
<evidence type="ECO:0000313" key="2">
    <source>
        <dbReference type="EMBL" id="MBB6250194.1"/>
    </source>
</evidence>
<feature type="transmembrane region" description="Helical" evidence="1">
    <location>
        <begin position="67"/>
        <end position="86"/>
    </location>
</feature>
<feature type="transmembrane region" description="Helical" evidence="1">
    <location>
        <begin position="202"/>
        <end position="223"/>
    </location>
</feature>
<gene>
    <name evidence="2" type="ORF">FHS74_000735</name>
</gene>
<keyword evidence="2" id="KW-0131">Cell cycle</keyword>
<feature type="transmembrane region" description="Helical" evidence="1">
    <location>
        <begin position="164"/>
        <end position="182"/>
    </location>
</feature>
<evidence type="ECO:0000313" key="3">
    <source>
        <dbReference type="Proteomes" id="UP000539175"/>
    </source>
</evidence>
<organism evidence="2 3">
    <name type="scientific">Nitrospirillum iridis</name>
    <dbReference type="NCBI Taxonomy" id="765888"/>
    <lineage>
        <taxon>Bacteria</taxon>
        <taxon>Pseudomonadati</taxon>
        <taxon>Pseudomonadota</taxon>
        <taxon>Alphaproteobacteria</taxon>
        <taxon>Rhodospirillales</taxon>
        <taxon>Azospirillaceae</taxon>
        <taxon>Nitrospirillum</taxon>
    </lineage>
</organism>
<keyword evidence="2" id="KW-0132">Cell division</keyword>
<keyword evidence="1" id="KW-0812">Transmembrane</keyword>
<dbReference type="GO" id="GO:0051301">
    <property type="term" value="P:cell division"/>
    <property type="evidence" value="ECO:0007669"/>
    <property type="project" value="UniProtKB-KW"/>
</dbReference>
<dbReference type="EMBL" id="JACIIZ010000002">
    <property type="protein sequence ID" value="MBB6250194.1"/>
    <property type="molecule type" value="Genomic_DNA"/>
</dbReference>
<feature type="transmembrane region" description="Helical" evidence="1">
    <location>
        <begin position="98"/>
        <end position="118"/>
    </location>
</feature>